<proteinExistence type="predicted"/>
<dbReference type="EMBL" id="JAIWYP010000009">
    <property type="protein sequence ID" value="KAH3773326.1"/>
    <property type="molecule type" value="Genomic_DNA"/>
</dbReference>
<feature type="compositionally biased region" description="Basic residues" evidence="1">
    <location>
        <begin position="26"/>
        <end position="48"/>
    </location>
</feature>
<feature type="compositionally biased region" description="Basic and acidic residues" evidence="1">
    <location>
        <begin position="7"/>
        <end position="18"/>
    </location>
</feature>
<evidence type="ECO:0000313" key="3">
    <source>
        <dbReference type="Proteomes" id="UP000828390"/>
    </source>
</evidence>
<keyword evidence="3" id="KW-1185">Reference proteome</keyword>
<sequence length="57" mass="6947">MDSYNGLREKDTGHENEMLLKTFGHLQKRPHYKRWSPNRSKERHRTPRRSADHCQKT</sequence>
<organism evidence="2 3">
    <name type="scientific">Dreissena polymorpha</name>
    <name type="common">Zebra mussel</name>
    <name type="synonym">Mytilus polymorpha</name>
    <dbReference type="NCBI Taxonomy" id="45954"/>
    <lineage>
        <taxon>Eukaryota</taxon>
        <taxon>Metazoa</taxon>
        <taxon>Spiralia</taxon>
        <taxon>Lophotrochozoa</taxon>
        <taxon>Mollusca</taxon>
        <taxon>Bivalvia</taxon>
        <taxon>Autobranchia</taxon>
        <taxon>Heteroconchia</taxon>
        <taxon>Euheterodonta</taxon>
        <taxon>Imparidentia</taxon>
        <taxon>Neoheterodontei</taxon>
        <taxon>Myida</taxon>
        <taxon>Dreissenoidea</taxon>
        <taxon>Dreissenidae</taxon>
        <taxon>Dreissena</taxon>
    </lineage>
</organism>
<feature type="region of interest" description="Disordered" evidence="1">
    <location>
        <begin position="1"/>
        <end position="57"/>
    </location>
</feature>
<comment type="caution">
    <text evidence="2">The sequence shown here is derived from an EMBL/GenBank/DDBJ whole genome shotgun (WGS) entry which is preliminary data.</text>
</comment>
<dbReference type="Proteomes" id="UP000828390">
    <property type="component" value="Unassembled WGS sequence"/>
</dbReference>
<reference evidence="2" key="1">
    <citation type="journal article" date="2019" name="bioRxiv">
        <title>The Genome of the Zebra Mussel, Dreissena polymorpha: A Resource for Invasive Species Research.</title>
        <authorList>
            <person name="McCartney M.A."/>
            <person name="Auch B."/>
            <person name="Kono T."/>
            <person name="Mallez S."/>
            <person name="Zhang Y."/>
            <person name="Obille A."/>
            <person name="Becker A."/>
            <person name="Abrahante J.E."/>
            <person name="Garbe J."/>
            <person name="Badalamenti J.P."/>
            <person name="Herman A."/>
            <person name="Mangelson H."/>
            <person name="Liachko I."/>
            <person name="Sullivan S."/>
            <person name="Sone E.D."/>
            <person name="Koren S."/>
            <person name="Silverstein K.A.T."/>
            <person name="Beckman K.B."/>
            <person name="Gohl D.M."/>
        </authorList>
    </citation>
    <scope>NUCLEOTIDE SEQUENCE</scope>
    <source>
        <strain evidence="2">Duluth1</strain>
        <tissue evidence="2">Whole animal</tissue>
    </source>
</reference>
<evidence type="ECO:0000256" key="1">
    <source>
        <dbReference type="SAM" id="MobiDB-lite"/>
    </source>
</evidence>
<protein>
    <submittedName>
        <fullName evidence="2">Uncharacterized protein</fullName>
    </submittedName>
</protein>
<gene>
    <name evidence="2" type="ORF">DPMN_174685</name>
</gene>
<evidence type="ECO:0000313" key="2">
    <source>
        <dbReference type="EMBL" id="KAH3773326.1"/>
    </source>
</evidence>
<dbReference type="AlphaFoldDB" id="A0A9D4E529"/>
<name>A0A9D4E529_DREPO</name>
<accession>A0A9D4E529</accession>
<reference evidence="2" key="2">
    <citation type="submission" date="2020-11" db="EMBL/GenBank/DDBJ databases">
        <authorList>
            <person name="McCartney M.A."/>
            <person name="Auch B."/>
            <person name="Kono T."/>
            <person name="Mallez S."/>
            <person name="Becker A."/>
            <person name="Gohl D.M."/>
            <person name="Silverstein K.A.T."/>
            <person name="Koren S."/>
            <person name="Bechman K.B."/>
            <person name="Herman A."/>
            <person name="Abrahante J.E."/>
            <person name="Garbe J."/>
        </authorList>
    </citation>
    <scope>NUCLEOTIDE SEQUENCE</scope>
    <source>
        <strain evidence="2">Duluth1</strain>
        <tissue evidence="2">Whole animal</tissue>
    </source>
</reference>